<proteinExistence type="predicted"/>
<evidence type="ECO:0000313" key="1">
    <source>
        <dbReference type="EMBL" id="MBO1362838.1"/>
    </source>
</evidence>
<accession>A0ABS3M3T0</accession>
<evidence type="ECO:0000313" key="2">
    <source>
        <dbReference type="Proteomes" id="UP000664265"/>
    </source>
</evidence>
<gene>
    <name evidence="1" type="ORF">JHU38_03430</name>
</gene>
<reference evidence="1 2" key="1">
    <citation type="submission" date="2021-01" db="EMBL/GenBank/DDBJ databases">
        <title>Prevotella A2931 sp. nov.</title>
        <authorList>
            <person name="Buhl M."/>
            <person name="Oberhettinger P."/>
        </authorList>
    </citation>
    <scope>NUCLEOTIDE SEQUENCE [LARGE SCALE GENOMIC DNA]</scope>
    <source>
        <strain evidence="1 2">A2931</strain>
    </source>
</reference>
<name>A0ABS3M3T0_9BACT</name>
<sequence length="169" mass="19047">MNKVYLTASCPVCGKRIFLNSHGYQCEGCTFHISSFICNRRMTAREVEKILRGEKIILDGFSTNAGRIFSSIPVIDGNEVRLDNTVSYSPGIGRVIVGTRTFICASQNGQPKSKFKVQRIYNGHPITVNEVNTLLHDGNVVFDAFDEEGNLRRQRLSFDKKTQKVSFHQ</sequence>
<keyword evidence="2" id="KW-1185">Reference proteome</keyword>
<organism evidence="1 2">
    <name type="scientific">Prevotella illustrans</name>
    <dbReference type="NCBI Taxonomy" id="2800387"/>
    <lineage>
        <taxon>Bacteria</taxon>
        <taxon>Pseudomonadati</taxon>
        <taxon>Bacteroidota</taxon>
        <taxon>Bacteroidia</taxon>
        <taxon>Bacteroidales</taxon>
        <taxon>Prevotellaceae</taxon>
        <taxon>Prevotella</taxon>
    </lineage>
</organism>
<comment type="caution">
    <text evidence="1">The sequence shown here is derived from an EMBL/GenBank/DDBJ whole genome shotgun (WGS) entry which is preliminary data.</text>
</comment>
<dbReference type="Proteomes" id="UP000664265">
    <property type="component" value="Unassembled WGS sequence"/>
</dbReference>
<dbReference type="EMBL" id="JAERMS010000006">
    <property type="protein sequence ID" value="MBO1362838.1"/>
    <property type="molecule type" value="Genomic_DNA"/>
</dbReference>
<protein>
    <submittedName>
        <fullName evidence="1">Uncharacterized protein</fullName>
    </submittedName>
</protein>